<evidence type="ECO:0000256" key="1">
    <source>
        <dbReference type="ARBA" id="ARBA00010792"/>
    </source>
</evidence>
<organism evidence="4 5">
    <name type="scientific">Priestia veravalensis</name>
    <dbReference type="NCBI Taxonomy" id="1414648"/>
    <lineage>
        <taxon>Bacteria</taxon>
        <taxon>Bacillati</taxon>
        <taxon>Bacillota</taxon>
        <taxon>Bacilli</taxon>
        <taxon>Bacillales</taxon>
        <taxon>Bacillaceae</taxon>
        <taxon>Priestia</taxon>
    </lineage>
</organism>
<name>A0A0V8JHD0_9BACI</name>
<keyword evidence="2" id="KW-1133">Transmembrane helix</keyword>
<dbReference type="InterPro" id="IPR032816">
    <property type="entry name" value="VTT_dom"/>
</dbReference>
<dbReference type="GeneID" id="93682242"/>
<evidence type="ECO:0000256" key="2">
    <source>
        <dbReference type="SAM" id="Phobius"/>
    </source>
</evidence>
<keyword evidence="2" id="KW-0812">Transmembrane</keyword>
<feature type="transmembrane region" description="Helical" evidence="2">
    <location>
        <begin position="134"/>
        <end position="152"/>
    </location>
</feature>
<feature type="transmembrane region" description="Helical" evidence="2">
    <location>
        <begin position="164"/>
        <end position="182"/>
    </location>
</feature>
<dbReference type="PANTHER" id="PTHR42709">
    <property type="entry name" value="ALKALINE PHOSPHATASE LIKE PROTEIN"/>
    <property type="match status" value="1"/>
</dbReference>
<keyword evidence="5" id="KW-1185">Reference proteome</keyword>
<dbReference type="PANTHER" id="PTHR42709:SF9">
    <property type="entry name" value="ALKALINE PHOSPHATASE LIKE PROTEIN"/>
    <property type="match status" value="1"/>
</dbReference>
<feature type="transmembrane region" description="Helical" evidence="2">
    <location>
        <begin position="51"/>
        <end position="75"/>
    </location>
</feature>
<reference evidence="4 5" key="1">
    <citation type="submission" date="2015-11" db="EMBL/GenBank/DDBJ databases">
        <title>Bacillus caseinolyticus sp nov.</title>
        <authorList>
            <person name="Dastager S.G."/>
            <person name="Mawlankar R."/>
        </authorList>
    </citation>
    <scope>NUCLEOTIDE SEQUENCE [LARGE SCALE GENOMIC DNA]</scope>
    <source>
        <strain evidence="4 5">SGD-V-76</strain>
    </source>
</reference>
<dbReference type="RefSeq" id="WP_025908453.1">
    <property type="nucleotide sequence ID" value="NZ_KQ758705.1"/>
</dbReference>
<dbReference type="GO" id="GO:0005886">
    <property type="term" value="C:plasma membrane"/>
    <property type="evidence" value="ECO:0007669"/>
    <property type="project" value="TreeGrafter"/>
</dbReference>
<proteinExistence type="inferred from homology"/>
<sequence length="191" mass="22093">MVDQIITVIQQFGYGYFFLLIIIGANFTPIPDPLFIMLAGNHATLSTFHPLIAFLLTYSAMMLSLYVKFLFARWFRKQTIKALSQSRFQKKRYEIENLITSYGSFGIMLSFFLPGMRHVMPLFLGTTKMPHLNYITTTFSFGLVWTFAFFLWGFKVDDAASFETISQFTILFIAISVGSLAYKKRKMRSKE</sequence>
<dbReference type="Pfam" id="PF09335">
    <property type="entry name" value="VTT_dom"/>
    <property type="match status" value="1"/>
</dbReference>
<dbReference type="AlphaFoldDB" id="A0A0V8JHD0"/>
<evidence type="ECO:0000313" key="4">
    <source>
        <dbReference type="EMBL" id="KSU86360.1"/>
    </source>
</evidence>
<dbReference type="InterPro" id="IPR051311">
    <property type="entry name" value="DedA_domain"/>
</dbReference>
<dbReference type="Proteomes" id="UP000053681">
    <property type="component" value="Unassembled WGS sequence"/>
</dbReference>
<comment type="similarity">
    <text evidence="1">Belongs to the DedA family.</text>
</comment>
<accession>A0A0V8JHD0</accession>
<comment type="caution">
    <text evidence="4">The sequence shown here is derived from an EMBL/GenBank/DDBJ whole genome shotgun (WGS) entry which is preliminary data.</text>
</comment>
<dbReference type="EMBL" id="LNQP01000091">
    <property type="protein sequence ID" value="KSU86360.1"/>
    <property type="molecule type" value="Genomic_DNA"/>
</dbReference>
<feature type="domain" description="VTT" evidence="3">
    <location>
        <begin position="44"/>
        <end position="153"/>
    </location>
</feature>
<protein>
    <submittedName>
        <fullName evidence="4">Alkaline phosphatase</fullName>
    </submittedName>
</protein>
<evidence type="ECO:0000313" key="5">
    <source>
        <dbReference type="Proteomes" id="UP000053681"/>
    </source>
</evidence>
<evidence type="ECO:0000259" key="3">
    <source>
        <dbReference type="Pfam" id="PF09335"/>
    </source>
</evidence>
<keyword evidence="2" id="KW-0472">Membrane</keyword>
<gene>
    <name evidence="4" type="ORF">AS180_19110</name>
</gene>
<feature type="transmembrane region" description="Helical" evidence="2">
    <location>
        <begin position="12"/>
        <end position="31"/>
    </location>
</feature>